<feature type="region of interest" description="Disordered" evidence="3">
    <location>
        <begin position="976"/>
        <end position="995"/>
    </location>
</feature>
<feature type="compositionally biased region" description="Polar residues" evidence="3">
    <location>
        <begin position="1348"/>
        <end position="1377"/>
    </location>
</feature>
<dbReference type="InterPro" id="IPR017459">
    <property type="entry name" value="Glycosyl_Trfase_fam3_N_dom"/>
</dbReference>
<feature type="region of interest" description="Disordered" evidence="3">
    <location>
        <begin position="1249"/>
        <end position="1272"/>
    </location>
</feature>
<evidence type="ECO:0000256" key="2">
    <source>
        <dbReference type="ARBA" id="ARBA00022679"/>
    </source>
</evidence>
<dbReference type="InterPro" id="IPR005940">
    <property type="entry name" value="Anthranilate_Pribosyl_Tfrase"/>
</dbReference>
<keyword evidence="4" id="KW-0812">Transmembrane</keyword>
<feature type="compositionally biased region" description="Low complexity" evidence="3">
    <location>
        <begin position="1179"/>
        <end position="1193"/>
    </location>
</feature>
<keyword evidence="2" id="KW-0808">Transferase</keyword>
<evidence type="ECO:0000256" key="1">
    <source>
        <dbReference type="ARBA" id="ARBA00022676"/>
    </source>
</evidence>
<dbReference type="SUPFAM" id="SSF50965">
    <property type="entry name" value="Galactose oxidase, central domain"/>
    <property type="match status" value="1"/>
</dbReference>
<reference evidence="7 8" key="1">
    <citation type="submission" date="2015-07" db="EMBL/GenBank/DDBJ databases">
        <title>Comparative genomics of the Sigatoka disease complex on banana suggests a link between parallel evolutionary changes in Pseudocercospora fijiensis and Pseudocercospora eumusae and increased virulence on the banana host.</title>
        <authorList>
            <person name="Chang T.-C."/>
            <person name="Salvucci A."/>
            <person name="Crous P.W."/>
            <person name="Stergiopoulos I."/>
        </authorList>
    </citation>
    <scope>NUCLEOTIDE SEQUENCE [LARGE SCALE GENOMIC DNA]</scope>
    <source>
        <strain evidence="7 8">CBS 116634</strain>
    </source>
</reference>
<dbReference type="OrthoDB" id="5352000at2759"/>
<dbReference type="PANTHER" id="PTHR43285:SF2">
    <property type="entry name" value="ANTHRANILATE PHOSPHORIBOSYLTRANSFERASE"/>
    <property type="match status" value="1"/>
</dbReference>
<keyword evidence="8" id="KW-1185">Reference proteome</keyword>
<feature type="region of interest" description="Disordered" evidence="3">
    <location>
        <begin position="479"/>
        <end position="524"/>
    </location>
</feature>
<feature type="compositionally biased region" description="Polar residues" evidence="3">
    <location>
        <begin position="792"/>
        <end position="817"/>
    </location>
</feature>
<evidence type="ECO:0000259" key="5">
    <source>
        <dbReference type="Pfam" id="PF00591"/>
    </source>
</evidence>
<dbReference type="PANTHER" id="PTHR43285">
    <property type="entry name" value="ANTHRANILATE PHOSPHORIBOSYLTRANSFERASE"/>
    <property type="match status" value="1"/>
</dbReference>
<feature type="region of interest" description="Disordered" evidence="3">
    <location>
        <begin position="1340"/>
        <end position="1377"/>
    </location>
</feature>
<keyword evidence="4" id="KW-1133">Transmembrane helix</keyword>
<dbReference type="GO" id="GO:0004048">
    <property type="term" value="F:anthranilate phosphoribosyltransferase activity"/>
    <property type="evidence" value="ECO:0007669"/>
    <property type="project" value="InterPro"/>
</dbReference>
<dbReference type="Gene3D" id="3.40.1030.10">
    <property type="entry name" value="Nucleoside phosphorylase/phosphoribosyltransferase catalytic domain"/>
    <property type="match status" value="1"/>
</dbReference>
<dbReference type="Gene3D" id="1.20.970.10">
    <property type="entry name" value="Transferase, Pyrimidine Nucleoside Phosphorylase, Chain C"/>
    <property type="match status" value="1"/>
</dbReference>
<feature type="region of interest" description="Disordered" evidence="3">
    <location>
        <begin position="1059"/>
        <end position="1146"/>
    </location>
</feature>
<sequence>MGSHDNTGYVSISSLLKKLATLESARKVSAEEIAAAVSLIFTDSLSPVQFGVLLWALHTTNLDHQAEVLAACATSMREAAAQVDESALQRVWEKRRKPEGTYDGGFCDIVGTGGDGHNTFNVSTTSSIIASAILLMAKHGNNSSTSLSGSADLLQHAPKPPIIAATTAGNLPQIYERTNYAFLYAREWHPGMKHAAATRREVPVRTVFNLLGPLANPVHDSGLVECRILGVARKDIGQNFAEALRLSGSRKALIVCGDENLDEISCAGITHCWYIHEAQGPRTNGEGKAAVEISKFTMSPEDFGLPRHSLDSVHGGKGAGENAEILMQMLKNERADDDAVLHFVLLNTAALITLSGVCDADESHMGEGDDGQVIKERGPGGLRWKEGAQRVAKRSKAGAKMHGFILTLDTRRTFIRSTTAALSFAQPPPHFHSLNHRRTAPPIPNGSRSPATATATATAAAIAVAIVLRETSHSIRSLQASYDTQHQPGSERAKAGSPRIPPGSTFDAASAPYTPPPSRAEPRPHPPLHAAYIHFVIFGAELPGDSALVTSESIDRDTLYVLGNHGGLQSLPLKKNATWTEETRTDHVVNAPACVKDDAAGALYVIGGASDDESFMGVQRYLFNDRKWESITPLADVLRNRVNHSIAYLEDSQSILVYAGAPEDHPAHLSSQTFLLSTQYPYDIQGYPSYAPPANNPILQPWNSSHALLVGGQTLRNEIWLFGPSEGWTNHSSALAEPLNPASRAVVVDGSDGSKVLQVFDMHTSPNTAQGIVLLGEGGRPAYTGETVGADPSSSPQRRDLSISNWPTYNSTNAPTSTREDCSIARNSAGVIVMAGGNEESPLIMYDQRENSWIDADKFFNSKQQQPLQASSTSTPSATATPTESATPSSTTAATSAGGPSAHDKMMRTLGITLGVLCGIAALFILVLLFLRWRKVKAKKRDGYLREKDGAGEDGAGRLSFADRGASFMKEAGLSAHELTPPPPRQDRFDRHNGSHSSLAIMTNKWGNNSSRTRGHEPKASFESTAQLVKDKHGNFVPTENHEMMDIGDKVPVPRSNLTVPGGAANSTALNKETRSERKRSSGWSKYFATSQPTGPDGLSHLPAAYTKPKTLSAHSMNSDVASEYSQDERRPSQMSRIPSSELVPPLDIDFNKTVDGQRLSHVATGSPRFMDSRDDFSRTGSAGQQSSAQRGQIVDPRSSQATSIETFDNRSTLSSNLTSDFYNESAQTAWTPMSGDIADRGRATSSVYTNSVHEPGRRVPSRGKSAGFFPGAGTTYKSPKVKLSHAAGPTSEWASPNKAQQTEWALPPKAPALTNKPAELDRSSTVTVFPGMDYLTAKGNEQVAPGAQSSEQQHQKPANTDMSWLNLGLNKTPTPQ</sequence>
<feature type="domain" description="Glycosyl transferase family 3 N-terminal" evidence="6">
    <location>
        <begin position="15"/>
        <end position="80"/>
    </location>
</feature>
<dbReference type="NCBIfam" id="TIGR01245">
    <property type="entry name" value="trpD"/>
    <property type="match status" value="1"/>
</dbReference>
<dbReference type="Proteomes" id="UP000073492">
    <property type="component" value="Unassembled WGS sequence"/>
</dbReference>
<dbReference type="GO" id="GO:0005829">
    <property type="term" value="C:cytosol"/>
    <property type="evidence" value="ECO:0007669"/>
    <property type="project" value="TreeGrafter"/>
</dbReference>
<dbReference type="SUPFAM" id="SSF52418">
    <property type="entry name" value="Nucleoside phosphorylase/phosphoribosyltransferase catalytic domain"/>
    <property type="match status" value="1"/>
</dbReference>
<organism evidence="7 8">
    <name type="scientific">Pseudocercospora musae</name>
    <dbReference type="NCBI Taxonomy" id="113226"/>
    <lineage>
        <taxon>Eukaryota</taxon>
        <taxon>Fungi</taxon>
        <taxon>Dikarya</taxon>
        <taxon>Ascomycota</taxon>
        <taxon>Pezizomycotina</taxon>
        <taxon>Dothideomycetes</taxon>
        <taxon>Dothideomycetidae</taxon>
        <taxon>Mycosphaerellales</taxon>
        <taxon>Mycosphaerellaceae</taxon>
        <taxon>Pseudocercospora</taxon>
    </lineage>
</organism>
<feature type="region of interest" description="Disordered" evidence="3">
    <location>
        <begin position="864"/>
        <end position="902"/>
    </location>
</feature>
<dbReference type="Pfam" id="PF00591">
    <property type="entry name" value="Glycos_transf_3"/>
    <property type="match status" value="1"/>
</dbReference>
<gene>
    <name evidence="7" type="ORF">AC579_8627</name>
</gene>
<protein>
    <recommendedName>
        <fullName evidence="9">Glycosyl transferase family 3 domain-containing protein</fullName>
    </recommendedName>
</protein>
<evidence type="ECO:0000259" key="6">
    <source>
        <dbReference type="Pfam" id="PF02885"/>
    </source>
</evidence>
<dbReference type="Gene3D" id="2.120.10.80">
    <property type="entry name" value="Kelch-type beta propeller"/>
    <property type="match status" value="1"/>
</dbReference>
<evidence type="ECO:0000256" key="4">
    <source>
        <dbReference type="SAM" id="Phobius"/>
    </source>
</evidence>
<evidence type="ECO:0000256" key="3">
    <source>
        <dbReference type="SAM" id="MobiDB-lite"/>
    </source>
</evidence>
<feature type="region of interest" description="Disordered" evidence="3">
    <location>
        <begin position="783"/>
        <end position="820"/>
    </location>
</feature>
<accession>A0A139IFR2</accession>
<feature type="region of interest" description="Disordered" evidence="3">
    <location>
        <begin position="1001"/>
        <end position="1023"/>
    </location>
</feature>
<dbReference type="InterPro" id="IPR000312">
    <property type="entry name" value="Glycosyl_Trfase_fam3"/>
</dbReference>
<feature type="transmembrane region" description="Helical" evidence="4">
    <location>
        <begin position="910"/>
        <end position="931"/>
    </location>
</feature>
<feature type="compositionally biased region" description="Polar residues" evidence="3">
    <location>
        <begin position="1001"/>
        <end position="1012"/>
    </location>
</feature>
<feature type="compositionally biased region" description="Polar residues" evidence="3">
    <location>
        <begin position="1082"/>
        <end position="1094"/>
    </location>
</feature>
<feature type="compositionally biased region" description="Polar residues" evidence="3">
    <location>
        <begin position="479"/>
        <end position="488"/>
    </location>
</feature>
<dbReference type="EMBL" id="LFZO01000116">
    <property type="protein sequence ID" value="KXT13485.1"/>
    <property type="molecule type" value="Genomic_DNA"/>
</dbReference>
<dbReference type="Pfam" id="PF02885">
    <property type="entry name" value="Glycos_trans_3N"/>
    <property type="match status" value="1"/>
</dbReference>
<dbReference type="STRING" id="113226.A0A139IFR2"/>
<name>A0A139IFR2_9PEZI</name>
<proteinExistence type="predicted"/>
<feature type="region of interest" description="Disordered" evidence="3">
    <location>
        <begin position="1159"/>
        <end position="1204"/>
    </location>
</feature>
<dbReference type="InterPro" id="IPR035902">
    <property type="entry name" value="Nuc_phospho_transferase"/>
</dbReference>
<keyword evidence="4" id="KW-0472">Membrane</keyword>
<evidence type="ECO:0000313" key="7">
    <source>
        <dbReference type="EMBL" id="KXT13485.1"/>
    </source>
</evidence>
<feature type="compositionally biased region" description="Polar residues" evidence="3">
    <location>
        <begin position="1113"/>
        <end position="1125"/>
    </location>
</feature>
<dbReference type="InterPro" id="IPR015915">
    <property type="entry name" value="Kelch-typ_b-propeller"/>
</dbReference>
<feature type="domain" description="Glycosyl transferase family 3" evidence="5">
    <location>
        <begin position="106"/>
        <end position="362"/>
    </location>
</feature>
<dbReference type="InterPro" id="IPR011043">
    <property type="entry name" value="Gal_Oxase/kelch_b-propeller"/>
</dbReference>
<comment type="caution">
    <text evidence="7">The sequence shown here is derived from an EMBL/GenBank/DDBJ whole genome shotgun (WGS) entry which is preliminary data.</text>
</comment>
<keyword evidence="1" id="KW-0328">Glycosyltransferase</keyword>
<evidence type="ECO:0008006" key="9">
    <source>
        <dbReference type="Google" id="ProtNLM"/>
    </source>
</evidence>
<dbReference type="GO" id="GO:0000162">
    <property type="term" value="P:L-tryptophan biosynthetic process"/>
    <property type="evidence" value="ECO:0007669"/>
    <property type="project" value="InterPro"/>
</dbReference>
<evidence type="ECO:0000313" key="8">
    <source>
        <dbReference type="Proteomes" id="UP000073492"/>
    </source>
</evidence>
<feature type="compositionally biased region" description="Low complexity" evidence="3">
    <location>
        <begin position="870"/>
        <end position="901"/>
    </location>
</feature>